<feature type="transmembrane region" description="Helical" evidence="9">
    <location>
        <begin position="64"/>
        <end position="84"/>
    </location>
</feature>
<sequence length="502" mass="52097">MHVETPSPVDASAPGRASLSSTERLLIGLLVVGTFVVILNETIMGVALPRLMADLEITAATAQWLTTAFLLTMAIVIPATGYLLQRFSTRTIFVTAMTLFSAGTLIAAIAPGFELLLVGRVVQAGGTAMMMPLLTTTILNLVPPQSRGRIMGTMSIVIAVAPAIGPTVSGLILRVTSWRWIFGLVLPIALVVLVLGAVLIKNVTVPRKVPFDLLSLLLSAAAFGGLVYGLSSIGESASGHTPVAPWIPISIGVVALVVFVARQFVLQREDRALLDLRTFASTPFSIAVVVLIVAMMALFGSLIVLPLYLQNVLGLDTLATGLLMLPGGIVMGVLSPIVGRLYDRVGPRPLVVPGTVLVSAALWLMTMLDVDTSRGMVVGIHVVLMVGLAFVFTPLFTSSLGSLPPKLYAHGSAIVSTLQQVAGAAGTALFIAVMTTWTTSDLADGAAPMDATMTGIHAAFLCGGAISLIAVAASLFVRPAPPSQPETVEVPSDATAATPAGV</sequence>
<keyword evidence="6 9" id="KW-1133">Transmembrane helix</keyword>
<reference evidence="12" key="1">
    <citation type="journal article" date="2019" name="Int. J. Syst. Evol. Microbiol.">
        <title>The Global Catalogue of Microorganisms (GCM) 10K type strain sequencing project: providing services to taxonomists for standard genome sequencing and annotation.</title>
        <authorList>
            <consortium name="The Broad Institute Genomics Platform"/>
            <consortium name="The Broad Institute Genome Sequencing Center for Infectious Disease"/>
            <person name="Wu L."/>
            <person name="Ma J."/>
        </authorList>
    </citation>
    <scope>NUCLEOTIDE SEQUENCE [LARGE SCALE GENOMIC DNA]</scope>
    <source>
        <strain evidence="12">DT72</strain>
    </source>
</reference>
<feature type="transmembrane region" description="Helical" evidence="9">
    <location>
        <begin position="122"/>
        <end position="142"/>
    </location>
</feature>
<evidence type="ECO:0000259" key="10">
    <source>
        <dbReference type="PROSITE" id="PS50850"/>
    </source>
</evidence>
<dbReference type="CDD" id="cd17503">
    <property type="entry name" value="MFS_LmrB_MDR_like"/>
    <property type="match status" value="1"/>
</dbReference>
<comment type="similarity">
    <text evidence="2">Belongs to the major facilitator superfamily. EmrB family.</text>
</comment>
<dbReference type="PANTHER" id="PTHR42718">
    <property type="entry name" value="MAJOR FACILITATOR SUPERFAMILY MULTIDRUG TRANSPORTER MFSC"/>
    <property type="match status" value="1"/>
</dbReference>
<dbReference type="InterPro" id="IPR036259">
    <property type="entry name" value="MFS_trans_sf"/>
</dbReference>
<evidence type="ECO:0000256" key="1">
    <source>
        <dbReference type="ARBA" id="ARBA00004651"/>
    </source>
</evidence>
<feature type="transmembrane region" description="Helical" evidence="9">
    <location>
        <begin position="179"/>
        <end position="199"/>
    </location>
</feature>
<feature type="transmembrane region" description="Helical" evidence="9">
    <location>
        <begin position="25"/>
        <end position="44"/>
    </location>
</feature>
<feature type="transmembrane region" description="Helical" evidence="9">
    <location>
        <begin position="91"/>
        <end position="110"/>
    </location>
</feature>
<dbReference type="Gene3D" id="1.20.1250.20">
    <property type="entry name" value="MFS general substrate transporter like domains"/>
    <property type="match status" value="1"/>
</dbReference>
<accession>A0ABW4P0I4</accession>
<proteinExistence type="inferred from homology"/>
<name>A0ABW4P0I4_9NOCA</name>
<keyword evidence="12" id="KW-1185">Reference proteome</keyword>
<dbReference type="Gene3D" id="1.20.1720.10">
    <property type="entry name" value="Multidrug resistance protein D"/>
    <property type="match status" value="1"/>
</dbReference>
<feature type="region of interest" description="Disordered" evidence="8">
    <location>
        <begin position="483"/>
        <end position="502"/>
    </location>
</feature>
<dbReference type="InterPro" id="IPR011701">
    <property type="entry name" value="MFS"/>
</dbReference>
<dbReference type="PRINTS" id="PR01036">
    <property type="entry name" value="TCRTETB"/>
</dbReference>
<feature type="transmembrane region" description="Helical" evidence="9">
    <location>
        <begin position="286"/>
        <end position="309"/>
    </location>
</feature>
<feature type="transmembrane region" description="Helical" evidence="9">
    <location>
        <begin position="243"/>
        <end position="265"/>
    </location>
</feature>
<feature type="transmembrane region" description="Helical" evidence="9">
    <location>
        <begin position="321"/>
        <end position="338"/>
    </location>
</feature>
<evidence type="ECO:0000256" key="3">
    <source>
        <dbReference type="ARBA" id="ARBA00022448"/>
    </source>
</evidence>
<evidence type="ECO:0000256" key="9">
    <source>
        <dbReference type="SAM" id="Phobius"/>
    </source>
</evidence>
<keyword evidence="5 9" id="KW-0812">Transmembrane</keyword>
<dbReference type="PANTHER" id="PTHR42718:SF9">
    <property type="entry name" value="MAJOR FACILITATOR SUPERFAMILY MULTIDRUG TRANSPORTER MFSC"/>
    <property type="match status" value="1"/>
</dbReference>
<dbReference type="EMBL" id="JBHUFB010000009">
    <property type="protein sequence ID" value="MFD1811937.1"/>
    <property type="molecule type" value="Genomic_DNA"/>
</dbReference>
<organism evidence="11 12">
    <name type="scientific">Rhodococcus gannanensis</name>
    <dbReference type="NCBI Taxonomy" id="1960308"/>
    <lineage>
        <taxon>Bacteria</taxon>
        <taxon>Bacillati</taxon>
        <taxon>Actinomycetota</taxon>
        <taxon>Actinomycetes</taxon>
        <taxon>Mycobacteriales</taxon>
        <taxon>Nocardiaceae</taxon>
        <taxon>Rhodococcus</taxon>
    </lineage>
</organism>
<dbReference type="RefSeq" id="WP_378484475.1">
    <property type="nucleotide sequence ID" value="NZ_JBHUFB010000009.1"/>
</dbReference>
<gene>
    <name evidence="11" type="ORF">ACFSJG_06890</name>
</gene>
<evidence type="ECO:0000256" key="6">
    <source>
        <dbReference type="ARBA" id="ARBA00022989"/>
    </source>
</evidence>
<feature type="transmembrane region" description="Helical" evidence="9">
    <location>
        <begin position="211"/>
        <end position="231"/>
    </location>
</feature>
<evidence type="ECO:0000313" key="12">
    <source>
        <dbReference type="Proteomes" id="UP001597286"/>
    </source>
</evidence>
<dbReference type="Pfam" id="PF07690">
    <property type="entry name" value="MFS_1"/>
    <property type="match status" value="1"/>
</dbReference>
<feature type="transmembrane region" description="Helical" evidence="9">
    <location>
        <begin position="455"/>
        <end position="477"/>
    </location>
</feature>
<feature type="transmembrane region" description="Helical" evidence="9">
    <location>
        <begin position="350"/>
        <end position="368"/>
    </location>
</feature>
<evidence type="ECO:0000256" key="2">
    <source>
        <dbReference type="ARBA" id="ARBA00008537"/>
    </source>
</evidence>
<dbReference type="Proteomes" id="UP001597286">
    <property type="component" value="Unassembled WGS sequence"/>
</dbReference>
<keyword evidence="7 9" id="KW-0472">Membrane</keyword>
<feature type="transmembrane region" description="Helical" evidence="9">
    <location>
        <begin position="154"/>
        <end position="173"/>
    </location>
</feature>
<feature type="transmembrane region" description="Helical" evidence="9">
    <location>
        <begin position="413"/>
        <end position="435"/>
    </location>
</feature>
<dbReference type="InterPro" id="IPR020846">
    <property type="entry name" value="MFS_dom"/>
</dbReference>
<keyword evidence="4" id="KW-1003">Cell membrane</keyword>
<feature type="transmembrane region" description="Helical" evidence="9">
    <location>
        <begin position="380"/>
        <end position="401"/>
    </location>
</feature>
<dbReference type="SUPFAM" id="SSF103473">
    <property type="entry name" value="MFS general substrate transporter"/>
    <property type="match status" value="1"/>
</dbReference>
<dbReference type="InterPro" id="IPR004638">
    <property type="entry name" value="EmrB-like"/>
</dbReference>
<evidence type="ECO:0000256" key="8">
    <source>
        <dbReference type="SAM" id="MobiDB-lite"/>
    </source>
</evidence>
<protein>
    <submittedName>
        <fullName evidence="11">MDR family MFS transporter</fullName>
    </submittedName>
</protein>
<evidence type="ECO:0000313" key="11">
    <source>
        <dbReference type="EMBL" id="MFD1811937.1"/>
    </source>
</evidence>
<evidence type="ECO:0000256" key="7">
    <source>
        <dbReference type="ARBA" id="ARBA00023136"/>
    </source>
</evidence>
<comment type="subcellular location">
    <subcellularLocation>
        <location evidence="1">Cell membrane</location>
        <topology evidence="1">Multi-pass membrane protein</topology>
    </subcellularLocation>
</comment>
<feature type="domain" description="Major facilitator superfamily (MFS) profile" evidence="10">
    <location>
        <begin position="26"/>
        <end position="482"/>
    </location>
</feature>
<comment type="caution">
    <text evidence="11">The sequence shown here is derived from an EMBL/GenBank/DDBJ whole genome shotgun (WGS) entry which is preliminary data.</text>
</comment>
<keyword evidence="3" id="KW-0813">Transport</keyword>
<dbReference type="PROSITE" id="PS50850">
    <property type="entry name" value="MFS"/>
    <property type="match status" value="1"/>
</dbReference>
<evidence type="ECO:0000256" key="4">
    <source>
        <dbReference type="ARBA" id="ARBA00022475"/>
    </source>
</evidence>
<evidence type="ECO:0000256" key="5">
    <source>
        <dbReference type="ARBA" id="ARBA00022692"/>
    </source>
</evidence>
<dbReference type="NCBIfam" id="TIGR00711">
    <property type="entry name" value="efflux_EmrB"/>
    <property type="match status" value="1"/>
</dbReference>